<proteinExistence type="predicted"/>
<feature type="transmembrane region" description="Helical" evidence="12">
    <location>
        <begin position="109"/>
        <end position="126"/>
    </location>
</feature>
<evidence type="ECO:0000259" key="14">
    <source>
        <dbReference type="PROSITE" id="PS50113"/>
    </source>
</evidence>
<evidence type="ECO:0000259" key="13">
    <source>
        <dbReference type="PROSITE" id="PS50112"/>
    </source>
</evidence>
<feature type="transmembrane region" description="Helical" evidence="12">
    <location>
        <begin position="81"/>
        <end position="97"/>
    </location>
</feature>
<evidence type="ECO:0000256" key="9">
    <source>
        <dbReference type="ARBA" id="ARBA00022989"/>
    </source>
</evidence>
<dbReference type="InterPro" id="IPR007895">
    <property type="entry name" value="MASE1"/>
</dbReference>
<feature type="transmembrane region" description="Helical" evidence="12">
    <location>
        <begin position="138"/>
        <end position="163"/>
    </location>
</feature>
<evidence type="ECO:0000256" key="11">
    <source>
        <dbReference type="SAM" id="MobiDB-lite"/>
    </source>
</evidence>
<evidence type="ECO:0000256" key="12">
    <source>
        <dbReference type="SAM" id="Phobius"/>
    </source>
</evidence>
<evidence type="ECO:0000256" key="1">
    <source>
        <dbReference type="ARBA" id="ARBA00000085"/>
    </source>
</evidence>
<evidence type="ECO:0000256" key="5">
    <source>
        <dbReference type="ARBA" id="ARBA00022553"/>
    </source>
</evidence>
<comment type="catalytic activity">
    <reaction evidence="1">
        <text>ATP + protein L-histidine = ADP + protein N-phospho-L-histidine.</text>
        <dbReference type="EC" id="2.7.13.3"/>
    </reaction>
</comment>
<evidence type="ECO:0000256" key="8">
    <source>
        <dbReference type="ARBA" id="ARBA00022777"/>
    </source>
</evidence>
<evidence type="ECO:0000256" key="6">
    <source>
        <dbReference type="ARBA" id="ARBA00022679"/>
    </source>
</evidence>
<feature type="transmembrane region" description="Helical" evidence="12">
    <location>
        <begin position="21"/>
        <end position="48"/>
    </location>
</feature>
<gene>
    <name evidence="15" type="primary">yegE_23</name>
    <name evidence="15" type="ORF">GALL_191240</name>
</gene>
<feature type="transmembrane region" description="Helical" evidence="12">
    <location>
        <begin position="175"/>
        <end position="193"/>
    </location>
</feature>
<dbReference type="Pfam" id="PF05231">
    <property type="entry name" value="MASE1"/>
    <property type="match status" value="1"/>
</dbReference>
<dbReference type="Pfam" id="PF13185">
    <property type="entry name" value="GAF_2"/>
    <property type="match status" value="1"/>
</dbReference>
<keyword evidence="5" id="KW-0597">Phosphoprotein</keyword>
<feature type="transmembrane region" description="Helical" evidence="12">
    <location>
        <begin position="54"/>
        <end position="74"/>
    </location>
</feature>
<dbReference type="InterPro" id="IPR013655">
    <property type="entry name" value="PAS_fold_3"/>
</dbReference>
<keyword evidence="6 15" id="KW-0808">Transferase</keyword>
<dbReference type="InterPro" id="IPR013656">
    <property type="entry name" value="PAS_4"/>
</dbReference>
<comment type="subcellular location">
    <subcellularLocation>
        <location evidence="2">Cell membrane</location>
        <topology evidence="2">Multi-pass membrane protein</topology>
    </subcellularLocation>
</comment>
<feature type="compositionally biased region" description="Polar residues" evidence="11">
    <location>
        <begin position="1164"/>
        <end position="1189"/>
    </location>
</feature>
<dbReference type="Gene3D" id="3.30.450.40">
    <property type="match status" value="1"/>
</dbReference>
<dbReference type="InterPro" id="IPR029016">
    <property type="entry name" value="GAF-like_dom_sf"/>
</dbReference>
<dbReference type="Pfam" id="PF08447">
    <property type="entry name" value="PAS_3"/>
    <property type="match status" value="2"/>
</dbReference>
<dbReference type="SMART" id="SM00091">
    <property type="entry name" value="PAS"/>
    <property type="match status" value="4"/>
</dbReference>
<comment type="caution">
    <text evidence="15">The sequence shown here is derived from an EMBL/GenBank/DDBJ whole genome shotgun (WGS) entry which is preliminary data.</text>
</comment>
<feature type="transmembrane region" description="Helical" evidence="12">
    <location>
        <begin position="214"/>
        <end position="236"/>
    </location>
</feature>
<name>A0A1J5RT67_9ZZZZ</name>
<dbReference type="EC" id="2.7.13.3" evidence="3"/>
<dbReference type="GO" id="GO:0005886">
    <property type="term" value="C:plasma membrane"/>
    <property type="evidence" value="ECO:0007669"/>
    <property type="project" value="UniProtKB-SubCell"/>
</dbReference>
<feature type="transmembrane region" description="Helical" evidence="12">
    <location>
        <begin position="256"/>
        <end position="276"/>
    </location>
</feature>
<feature type="domain" description="PAC" evidence="14">
    <location>
        <begin position="823"/>
        <end position="876"/>
    </location>
</feature>
<dbReference type="Pfam" id="PF08448">
    <property type="entry name" value="PAS_4"/>
    <property type="match status" value="1"/>
</dbReference>
<dbReference type="InterPro" id="IPR000014">
    <property type="entry name" value="PAS"/>
</dbReference>
<dbReference type="PANTHER" id="PTHR43304">
    <property type="entry name" value="PHYTOCHROME-LIKE PROTEIN CPH1"/>
    <property type="match status" value="1"/>
</dbReference>
<feature type="domain" description="PAC" evidence="14">
    <location>
        <begin position="953"/>
        <end position="1006"/>
    </location>
</feature>
<dbReference type="AlphaFoldDB" id="A0A1J5RT67"/>
<evidence type="ECO:0000256" key="4">
    <source>
        <dbReference type="ARBA" id="ARBA00022475"/>
    </source>
</evidence>
<dbReference type="Pfam" id="PF13426">
    <property type="entry name" value="PAS_9"/>
    <property type="match status" value="1"/>
</dbReference>
<dbReference type="PROSITE" id="PS50113">
    <property type="entry name" value="PAC"/>
    <property type="match status" value="3"/>
</dbReference>
<organism evidence="15">
    <name type="scientific">mine drainage metagenome</name>
    <dbReference type="NCBI Taxonomy" id="410659"/>
    <lineage>
        <taxon>unclassified sequences</taxon>
        <taxon>metagenomes</taxon>
        <taxon>ecological metagenomes</taxon>
    </lineage>
</organism>
<dbReference type="Gene3D" id="3.30.450.20">
    <property type="entry name" value="PAS domain"/>
    <property type="match status" value="5"/>
</dbReference>
<dbReference type="InterPro" id="IPR001610">
    <property type="entry name" value="PAC"/>
</dbReference>
<evidence type="ECO:0000256" key="2">
    <source>
        <dbReference type="ARBA" id="ARBA00004651"/>
    </source>
</evidence>
<dbReference type="InterPro" id="IPR000700">
    <property type="entry name" value="PAS-assoc_C"/>
</dbReference>
<evidence type="ECO:0000313" key="15">
    <source>
        <dbReference type="EMBL" id="OIQ98881.1"/>
    </source>
</evidence>
<dbReference type="SUPFAM" id="SSF55781">
    <property type="entry name" value="GAF domain-like"/>
    <property type="match status" value="1"/>
</dbReference>
<dbReference type="Gene3D" id="2.10.70.100">
    <property type="match status" value="1"/>
</dbReference>
<dbReference type="GO" id="GO:0004673">
    <property type="term" value="F:protein histidine kinase activity"/>
    <property type="evidence" value="ECO:0007669"/>
    <property type="project" value="UniProtKB-EC"/>
</dbReference>
<evidence type="ECO:0000256" key="7">
    <source>
        <dbReference type="ARBA" id="ARBA00022692"/>
    </source>
</evidence>
<feature type="domain" description="PAC" evidence="14">
    <location>
        <begin position="694"/>
        <end position="746"/>
    </location>
</feature>
<dbReference type="Gene3D" id="1.10.287.130">
    <property type="match status" value="1"/>
</dbReference>
<dbReference type="CDD" id="cd00130">
    <property type="entry name" value="PAS"/>
    <property type="match status" value="4"/>
</dbReference>
<dbReference type="InterPro" id="IPR052162">
    <property type="entry name" value="Sensor_kinase/Photoreceptor"/>
</dbReference>
<dbReference type="PANTHER" id="PTHR43304:SF1">
    <property type="entry name" value="PAC DOMAIN-CONTAINING PROTEIN"/>
    <property type="match status" value="1"/>
</dbReference>
<sequence>MKPSSEQPLNTSADAPAARGFSLPVPGGSFATGWLAFVFAYGVALIVSESLRPPTALCSPVWLPAGLLVAVLVSASERRRPLILGTAAVLGFLYALGKRDGVTPALLETFGGILEAVAAVVLAGLWQGRRGSGSRGGAIGLLAISALPGPALGAALIASAHLLSPGSGGYLSTWLALWCRDVLSILLIVPLAMGAVSERRSWMDLTFRVRRLEAALLAVLAAASAWIVFSLIRVAGTEVKFLAVPIFVWAAMRFQARGVALAGALVSLIVFGLATWDPGAAGAFAPGLIELLQVFFVVAVATALMISIAWTEYQSSAGRLMRLRDAMAEIVVTLEVMRDASGAVEDFLVVDANPAFRTASGRQEPAASAVRLSAFIENPGLAYGREAEALLRDRRPRRLEVRSSRSGRWYQVSAYVPEDRDRIVAVATDITPVKEREAEVLRLSRRYEIVSDVNQAIVRSASREDMLRQVCAALVREGRFEVAWSGRFRGTEDRLVRVASAGDESLLADLRALGPEAEGMLARRAFEVGGVVACSRTGDDPTVRPWGPVAARHGIVAVAAFPLREDGRVIGAVAVGTGDGQDFCREEIGLLEQVSQDVGYALDKIRSDELGAQTVANLLESDRRFRGLFEQAPIAYQALDVRGVIVDVNPAWLALFRATRPESIGRPFMDFMPDEHRPDFIRGFSALVSGGGERAFEMALAREDGDPFSAHVTIRAQGDRAGGFQVAHCVIHDISERLRYERSLREGEERIKTAFEIANDGIWEADLRTGKLTLSSRFYTMLGYEPGAFDETPREWIDRIHPDDVARIVGRYPDFLASAEDSFEIEYRLRDRGGAWRWIMARGRVVEKGPAGEKARILGTNSDITARKQSELALRQSERRLALVIEGSALAAWDWDLHSNEILFNAYWARLTGNGDAERILSAQEWRTLIHTQDLPAVRLAFEDHLAGVQPHFECEYRVRKGDGNWVWVYDRGQVIARDGSGGPLRAAGTLRDITDRRLAEKQVREQAALLDQTQDIVIATDTAGRVRFANRSAEVFFGPSEEGLHDRRLADLFEGSEPVFDGAAIERVVADREWATEVRLEKGFLKGRILDARWSVVHSDAESPERLLLVCTDITDRRLLEARFLRAQRMESIGSLASGVAHDLNNIFLPISLAAHILKKSPPRTSAPRSMRCSTRARSGGPISSSSC</sequence>
<dbReference type="SUPFAM" id="SSF55785">
    <property type="entry name" value="PYP-like sensor domain (PAS domain)"/>
    <property type="match status" value="4"/>
</dbReference>
<reference evidence="15" key="1">
    <citation type="submission" date="2016-10" db="EMBL/GenBank/DDBJ databases">
        <title>Sequence of Gallionella enrichment culture.</title>
        <authorList>
            <person name="Poehlein A."/>
            <person name="Muehling M."/>
            <person name="Daniel R."/>
        </authorList>
    </citation>
    <scope>NUCLEOTIDE SEQUENCE</scope>
</reference>
<dbReference type="InterPro" id="IPR003018">
    <property type="entry name" value="GAF"/>
</dbReference>
<accession>A0A1J5RT67</accession>
<protein>
    <recommendedName>
        <fullName evidence="3">histidine kinase</fullName>
        <ecNumber evidence="3">2.7.13.3</ecNumber>
    </recommendedName>
</protein>
<dbReference type="EMBL" id="MLJW01000113">
    <property type="protein sequence ID" value="OIQ98881.1"/>
    <property type="molecule type" value="Genomic_DNA"/>
</dbReference>
<dbReference type="SMART" id="SM00065">
    <property type="entry name" value="GAF"/>
    <property type="match status" value="1"/>
</dbReference>
<keyword evidence="4" id="KW-1003">Cell membrane</keyword>
<feature type="transmembrane region" description="Helical" evidence="12">
    <location>
        <begin position="288"/>
        <end position="310"/>
    </location>
</feature>
<feature type="region of interest" description="Disordered" evidence="11">
    <location>
        <begin position="1162"/>
        <end position="1189"/>
    </location>
</feature>
<dbReference type="NCBIfam" id="TIGR00229">
    <property type="entry name" value="sensory_box"/>
    <property type="match status" value="4"/>
</dbReference>
<dbReference type="SMART" id="SM00086">
    <property type="entry name" value="PAC"/>
    <property type="match status" value="4"/>
</dbReference>
<dbReference type="PROSITE" id="PS50112">
    <property type="entry name" value="PAS"/>
    <property type="match status" value="2"/>
</dbReference>
<keyword evidence="7 12" id="KW-0812">Transmembrane</keyword>
<evidence type="ECO:0000256" key="3">
    <source>
        <dbReference type="ARBA" id="ARBA00012438"/>
    </source>
</evidence>
<dbReference type="InterPro" id="IPR035965">
    <property type="entry name" value="PAS-like_dom_sf"/>
</dbReference>
<feature type="domain" description="PAS" evidence="13">
    <location>
        <begin position="747"/>
        <end position="819"/>
    </location>
</feature>
<keyword evidence="10 12" id="KW-0472">Membrane</keyword>
<keyword evidence="15" id="KW-0548">Nucleotidyltransferase</keyword>
<keyword evidence="9 12" id="KW-1133">Transmembrane helix</keyword>
<evidence type="ECO:0000256" key="10">
    <source>
        <dbReference type="ARBA" id="ARBA00023136"/>
    </source>
</evidence>
<keyword evidence="8" id="KW-0418">Kinase</keyword>
<feature type="domain" description="PAS" evidence="13">
    <location>
        <begin position="621"/>
        <end position="691"/>
    </location>
</feature>
<dbReference type="GO" id="GO:0016779">
    <property type="term" value="F:nucleotidyltransferase activity"/>
    <property type="evidence" value="ECO:0007669"/>
    <property type="project" value="UniProtKB-KW"/>
</dbReference>